<proteinExistence type="inferred from homology"/>
<gene>
    <name evidence="5" type="ORF">KL933_004277</name>
    <name evidence="6" type="ORF">KL946_004554</name>
</gene>
<feature type="domain" description="Glutaredoxin" evidence="4">
    <location>
        <begin position="192"/>
        <end position="255"/>
    </location>
</feature>
<sequence length="295" mass="32065">MINARKQRVLAIAALCFLIILFVSVTNTGEKKPQLLAGERSYSPTPGNNKLAQAGGNVNQLVKDKSGVIDESKVKQAEEFSNVKPPVKAPSGDSSQKKISADISKKAGSAKEHLAIKDQKGMANTKELKASDSRDSFGNSVAKDDAKADIQRSKIDPKKLVDSDVKKVADSEESSEFDPAKEFKEILSLSPVAIFSKSYCPYSKRLKDLLQTSYDITPQPTVVELDLHEHGKELQDYIASVSGRRTVPNLFVNGVSRGGSDEMSALHADNKLLDELIAWGGPKVKVEKINRPSNS</sequence>
<dbReference type="CDD" id="cd03419">
    <property type="entry name" value="GRX_GRXh_1_2_like"/>
    <property type="match status" value="1"/>
</dbReference>
<dbReference type="Proteomes" id="UP000738402">
    <property type="component" value="Unassembled WGS sequence"/>
</dbReference>
<dbReference type="InterPro" id="IPR036249">
    <property type="entry name" value="Thioredoxin-like_sf"/>
</dbReference>
<feature type="compositionally biased region" description="Polar residues" evidence="2">
    <location>
        <begin position="42"/>
        <end position="57"/>
    </location>
</feature>
<dbReference type="PANTHER" id="PTHR45694">
    <property type="entry name" value="GLUTAREDOXIN 2"/>
    <property type="match status" value="1"/>
</dbReference>
<dbReference type="GO" id="GO:0000324">
    <property type="term" value="C:fungal-type vacuole"/>
    <property type="evidence" value="ECO:0007669"/>
    <property type="project" value="TreeGrafter"/>
</dbReference>
<name>A0AAN6D2F8_9ASCO</name>
<dbReference type="AlphaFoldDB" id="A0AAN6D2F8"/>
<dbReference type="InterPro" id="IPR002109">
    <property type="entry name" value="Glutaredoxin"/>
</dbReference>
<evidence type="ECO:0000313" key="7">
    <source>
        <dbReference type="Proteomes" id="UP000697297"/>
    </source>
</evidence>
<evidence type="ECO:0000259" key="4">
    <source>
        <dbReference type="Pfam" id="PF00462"/>
    </source>
</evidence>
<evidence type="ECO:0000313" key="8">
    <source>
        <dbReference type="Proteomes" id="UP000738402"/>
    </source>
</evidence>
<dbReference type="InterPro" id="IPR011899">
    <property type="entry name" value="Glutaredoxin_euk/vir"/>
</dbReference>
<evidence type="ECO:0000256" key="3">
    <source>
        <dbReference type="SAM" id="SignalP"/>
    </source>
</evidence>
<evidence type="ECO:0000256" key="1">
    <source>
        <dbReference type="ARBA" id="ARBA00009630"/>
    </source>
</evidence>
<dbReference type="InterPro" id="IPR014025">
    <property type="entry name" value="Glutaredoxin_subgr"/>
</dbReference>
<keyword evidence="7" id="KW-1185">Reference proteome</keyword>
<dbReference type="GO" id="GO:0004362">
    <property type="term" value="F:glutathione-disulfide reductase (NADPH) activity"/>
    <property type="evidence" value="ECO:0007669"/>
    <property type="project" value="UniProtKB-ARBA"/>
</dbReference>
<dbReference type="PROSITE" id="PS51354">
    <property type="entry name" value="GLUTAREDOXIN_2"/>
    <property type="match status" value="1"/>
</dbReference>
<dbReference type="EMBL" id="JAHLUN010000014">
    <property type="protein sequence ID" value="KAG7762438.1"/>
    <property type="molecule type" value="Genomic_DNA"/>
</dbReference>
<comment type="similarity">
    <text evidence="1">Belongs to the glutaredoxin family. Monothiol subfamily.</text>
</comment>
<evidence type="ECO:0000313" key="6">
    <source>
        <dbReference type="EMBL" id="KAG7762438.1"/>
    </source>
</evidence>
<feature type="signal peptide" evidence="3">
    <location>
        <begin position="1"/>
        <end position="28"/>
    </location>
</feature>
<dbReference type="FunFam" id="3.40.30.10:FF:000093">
    <property type="entry name" value="Glutaredoxin 2"/>
    <property type="match status" value="1"/>
</dbReference>
<comment type="caution">
    <text evidence="5">The sequence shown here is derived from an EMBL/GenBank/DDBJ whole genome shotgun (WGS) entry which is preliminary data.</text>
</comment>
<reference evidence="5 7" key="1">
    <citation type="journal article" date="2021" name="G3 (Bethesda)">
        <title>Genomic diversity, chromosomal rearrangements, and interspecies hybridization in the ogataea polymorpha species complex.</title>
        <authorList>
            <person name="Hanson S.J."/>
            <person name="Cinneide E.O."/>
            <person name="Salzberg L.I."/>
            <person name="Wolfe K.H."/>
            <person name="McGowan J."/>
            <person name="Fitzpatrick D.A."/>
            <person name="Matlin K."/>
        </authorList>
    </citation>
    <scope>NUCLEOTIDE SEQUENCE</scope>
    <source>
        <strain evidence="6">81-436-3</strain>
        <strain evidence="5">83-405-1</strain>
    </source>
</reference>
<dbReference type="EMBL" id="JAHLUH010000013">
    <property type="protein sequence ID" value="KAG7725263.1"/>
    <property type="molecule type" value="Genomic_DNA"/>
</dbReference>
<feature type="chain" id="PRO_5042901621" description="Glutaredoxin domain-containing protein" evidence="3">
    <location>
        <begin position="29"/>
        <end position="295"/>
    </location>
</feature>
<evidence type="ECO:0000256" key="2">
    <source>
        <dbReference type="SAM" id="MobiDB-lite"/>
    </source>
</evidence>
<keyword evidence="3" id="KW-0732">Signal</keyword>
<evidence type="ECO:0000313" key="5">
    <source>
        <dbReference type="EMBL" id="KAG7725263.1"/>
    </source>
</evidence>
<feature type="compositionally biased region" description="Basic and acidic residues" evidence="2">
    <location>
        <begin position="95"/>
        <end position="135"/>
    </location>
</feature>
<dbReference type="GO" id="GO:0005801">
    <property type="term" value="C:cis-Golgi network"/>
    <property type="evidence" value="ECO:0007669"/>
    <property type="project" value="UniProtKB-ARBA"/>
</dbReference>
<dbReference type="Proteomes" id="UP000697297">
    <property type="component" value="Unassembled WGS sequence"/>
</dbReference>
<dbReference type="PRINTS" id="PR00160">
    <property type="entry name" value="GLUTAREDOXIN"/>
</dbReference>
<protein>
    <recommendedName>
        <fullName evidence="4">Glutaredoxin domain-containing protein</fullName>
    </recommendedName>
</protein>
<dbReference type="GO" id="GO:0005796">
    <property type="term" value="C:Golgi lumen"/>
    <property type="evidence" value="ECO:0007669"/>
    <property type="project" value="TreeGrafter"/>
</dbReference>
<dbReference type="GO" id="GO:0034599">
    <property type="term" value="P:cellular response to oxidative stress"/>
    <property type="evidence" value="ECO:0007669"/>
    <property type="project" value="TreeGrafter"/>
</dbReference>
<feature type="region of interest" description="Disordered" evidence="2">
    <location>
        <begin position="76"/>
        <end position="149"/>
    </location>
</feature>
<dbReference type="SUPFAM" id="SSF52833">
    <property type="entry name" value="Thioredoxin-like"/>
    <property type="match status" value="1"/>
</dbReference>
<feature type="region of interest" description="Disordered" evidence="2">
    <location>
        <begin position="37"/>
        <end position="57"/>
    </location>
</feature>
<accession>A0AAN6D2F8</accession>
<dbReference type="Pfam" id="PF00462">
    <property type="entry name" value="Glutaredoxin"/>
    <property type="match status" value="1"/>
</dbReference>
<dbReference type="PANTHER" id="PTHR45694:SF5">
    <property type="entry name" value="GLUTAREDOXIN 2"/>
    <property type="match status" value="1"/>
</dbReference>
<dbReference type="NCBIfam" id="TIGR02180">
    <property type="entry name" value="GRX_euk"/>
    <property type="match status" value="1"/>
</dbReference>
<dbReference type="Gene3D" id="3.40.30.10">
    <property type="entry name" value="Glutaredoxin"/>
    <property type="match status" value="1"/>
</dbReference>
<organism evidence="5 8">
    <name type="scientific">Ogataea haglerorum</name>
    <dbReference type="NCBI Taxonomy" id="1937702"/>
    <lineage>
        <taxon>Eukaryota</taxon>
        <taxon>Fungi</taxon>
        <taxon>Dikarya</taxon>
        <taxon>Ascomycota</taxon>
        <taxon>Saccharomycotina</taxon>
        <taxon>Pichiomycetes</taxon>
        <taxon>Pichiales</taxon>
        <taxon>Pichiaceae</taxon>
        <taxon>Ogataea</taxon>
    </lineage>
</organism>